<comment type="caution">
    <text evidence="4">The sequence shown here is derived from an EMBL/GenBank/DDBJ whole genome shotgun (WGS) entry which is preliminary data.</text>
</comment>
<evidence type="ECO:0000256" key="2">
    <source>
        <dbReference type="SAM" id="Phobius"/>
    </source>
</evidence>
<evidence type="ECO:0000256" key="1">
    <source>
        <dbReference type="SAM" id="MobiDB-lite"/>
    </source>
</evidence>
<sequence length="1091" mass="118833">MHSPHVLLVAAIAFISATQAVLGAQWPAIAGDQARTKQRYRGTDRGALFPAHSQTSALAATPVDPPFRSLITHDQKCFDDAISASDLDPSFNVTMLLATWDSSKVMNTLAAILLQERLGIRAVAAYSSEIEAYMLATTGKDYSTANVRNLIEDGGATCDLENWNESHTGGQPIESVAEALVGYLGTTSWMVPDYVIKYDNDYNSYISLKFVSKAQIFNPAYAASIDSIPRPPTSAETASQLATSQGACNPAAPGFNVTQCLVSALDQQAAAGMRGVLVAPNQTYWGAMEAVVIPSLGLKLDIQEINPPIDVGIYNSLKHAYTQRQPWIGYVYSPSAILSREANFSLSQVSLPAWTPACDIEYELHGTSSCAYASTFVKQFVSKSLIRHSKPAFDLLTSIRMVDGDMSDMLGSMFFSNASAFNVSCAWLKANPAKWESWLPRWNRTRPVCEAGSEAVKRGMHSWECVGCASGKFNLVKNGTCLPCPAGATCPGSPGPGPPNPAANQILVSQGYWYDDTSPETAPGLYLCQGERCCQQGACALKETCPPGRSGVMCNACALPNHYQWSGVCVDCGKPENAATGLLSIPVLAVLIAIAVFLVVCSTRESIFVSDLLLFYQLATFIINRDDVARIIVIKAATFDIDSLFDGSLPKGICVLPLSNLARLTYKALLPVSLWFTLGLYHLVATALVRLCTKSRHLAHLQSWLPKALHDPQGVWHFFFVRYCVLFTLTVMPIVEGALKLLNCRQIGTRGQFLVEAPDVQCFVNDHIPAFVYAVVILVVCVGIVPVAMLRTILRIMREGKLGDEQVKAQYGVFYGAYRSRVAAYGVVDIVKRAVIVMACTIVRKDTDAEYLVNLIIVASLMWMCTVEHWYTQPLRSRFENQFRFVTYMSTFALCASSMLKLDSSHPQQDLLATARLIFLGIYLLIPCIMSPWYGLYLILSLRREALRSSKHGQSPDGESDVPRHAAGEAELKSWGARLKLDSRIHDHQASRLMRWYNVLGSVRDFLGSGEALAKSQEGLASERKPLTGPVKSGKVVSTAAPVDEEEEYSQQATETSARPGAIDDEPPSSNAPRTTGAGASGDVVRGCSLD</sequence>
<dbReference type="OrthoDB" id="2145805at2759"/>
<feature type="transmembrane region" description="Helical" evidence="2">
    <location>
        <begin position="607"/>
        <end position="623"/>
    </location>
</feature>
<keyword evidence="2" id="KW-0812">Transmembrane</keyword>
<reference evidence="4 5" key="1">
    <citation type="submission" date="2016-07" db="EMBL/GenBank/DDBJ databases">
        <title>Pervasive Adenine N6-methylation of Active Genes in Fungi.</title>
        <authorList>
            <consortium name="DOE Joint Genome Institute"/>
            <person name="Mondo S.J."/>
            <person name="Dannebaum R.O."/>
            <person name="Kuo R.C."/>
            <person name="Labutti K."/>
            <person name="Haridas S."/>
            <person name="Kuo A."/>
            <person name="Salamov A."/>
            <person name="Ahrendt S.R."/>
            <person name="Lipzen A."/>
            <person name="Sullivan W."/>
            <person name="Andreopoulos W.B."/>
            <person name="Clum A."/>
            <person name="Lindquist E."/>
            <person name="Daum C."/>
            <person name="Ramamoorthy G.K."/>
            <person name="Gryganskyi A."/>
            <person name="Culley D."/>
            <person name="Magnuson J.K."/>
            <person name="James T.Y."/>
            <person name="O'Malley M.A."/>
            <person name="Stajich J.E."/>
            <person name="Spatafora J.W."/>
            <person name="Visel A."/>
            <person name="Grigoriev I.V."/>
        </authorList>
    </citation>
    <scope>NUCLEOTIDE SEQUENCE [LARGE SCALE GENOMIC DNA]</scope>
    <source>
        <strain evidence="4 5">PL171</strain>
    </source>
</reference>
<dbReference type="PANTHER" id="PTHR11319:SF35">
    <property type="entry name" value="OUTER MEMBRANE PROTEIN PMPC-RELATED"/>
    <property type="match status" value="1"/>
</dbReference>
<evidence type="ECO:0008006" key="6">
    <source>
        <dbReference type="Google" id="ProtNLM"/>
    </source>
</evidence>
<proteinExistence type="predicted"/>
<organism evidence="4 5">
    <name type="scientific">Catenaria anguillulae PL171</name>
    <dbReference type="NCBI Taxonomy" id="765915"/>
    <lineage>
        <taxon>Eukaryota</taxon>
        <taxon>Fungi</taxon>
        <taxon>Fungi incertae sedis</taxon>
        <taxon>Blastocladiomycota</taxon>
        <taxon>Blastocladiomycetes</taxon>
        <taxon>Blastocladiales</taxon>
        <taxon>Catenariaceae</taxon>
        <taxon>Catenaria</taxon>
    </lineage>
</organism>
<feature type="transmembrane region" description="Helical" evidence="2">
    <location>
        <begin position="770"/>
        <end position="790"/>
    </location>
</feature>
<feature type="region of interest" description="Disordered" evidence="1">
    <location>
        <begin position="1018"/>
        <end position="1091"/>
    </location>
</feature>
<keyword evidence="2" id="KW-1133">Transmembrane helix</keyword>
<dbReference type="SUPFAM" id="SSF53850">
    <property type="entry name" value="Periplasmic binding protein-like II"/>
    <property type="match status" value="1"/>
</dbReference>
<evidence type="ECO:0000313" key="5">
    <source>
        <dbReference type="Proteomes" id="UP000193411"/>
    </source>
</evidence>
<dbReference type="EMBL" id="MCFL01000062">
    <property type="protein sequence ID" value="ORZ31267.1"/>
    <property type="molecule type" value="Genomic_DNA"/>
</dbReference>
<feature type="transmembrane region" description="Helical" evidence="2">
    <location>
        <begin position="920"/>
        <end position="940"/>
    </location>
</feature>
<accession>A0A1Y2H9K6</accession>
<feature type="transmembrane region" description="Helical" evidence="2">
    <location>
        <begin position="851"/>
        <end position="871"/>
    </location>
</feature>
<feature type="signal peptide" evidence="3">
    <location>
        <begin position="1"/>
        <end position="23"/>
    </location>
</feature>
<evidence type="ECO:0000256" key="3">
    <source>
        <dbReference type="SAM" id="SignalP"/>
    </source>
</evidence>
<keyword evidence="5" id="KW-1185">Reference proteome</keyword>
<name>A0A1Y2H9K6_9FUNG</name>
<gene>
    <name evidence="4" type="ORF">BCR44DRAFT_39555</name>
</gene>
<evidence type="ECO:0000313" key="4">
    <source>
        <dbReference type="EMBL" id="ORZ31267.1"/>
    </source>
</evidence>
<feature type="transmembrane region" description="Helical" evidence="2">
    <location>
        <begin position="672"/>
        <end position="693"/>
    </location>
</feature>
<feature type="chain" id="PRO_5012914849" description="Periplasmic binding protein-like I" evidence="3">
    <location>
        <begin position="24"/>
        <end position="1091"/>
    </location>
</feature>
<dbReference type="Proteomes" id="UP000193411">
    <property type="component" value="Unassembled WGS sequence"/>
</dbReference>
<keyword evidence="2" id="KW-0472">Membrane</keyword>
<protein>
    <recommendedName>
        <fullName evidence="6">Periplasmic binding protein-like I</fullName>
    </recommendedName>
</protein>
<dbReference type="PANTHER" id="PTHR11319">
    <property type="entry name" value="G PROTEIN-COUPLED RECEPTOR-RELATED"/>
    <property type="match status" value="1"/>
</dbReference>
<dbReference type="AlphaFoldDB" id="A0A1Y2H9K6"/>
<keyword evidence="3" id="KW-0732">Signal</keyword>
<feature type="transmembrane region" description="Helical" evidence="2">
    <location>
        <begin position="714"/>
        <end position="735"/>
    </location>
</feature>
<feature type="transmembrane region" description="Helical" evidence="2">
    <location>
        <begin position="578"/>
        <end position="600"/>
    </location>
</feature>